<dbReference type="AlphaFoldDB" id="A0A9N9K597"/>
<keyword evidence="2" id="KW-1185">Reference proteome</keyword>
<name>A0A9N9K597_9GLOM</name>
<proteinExistence type="predicted"/>
<organism evidence="1 2">
    <name type="scientific">Dentiscutata erythropus</name>
    <dbReference type="NCBI Taxonomy" id="1348616"/>
    <lineage>
        <taxon>Eukaryota</taxon>
        <taxon>Fungi</taxon>
        <taxon>Fungi incertae sedis</taxon>
        <taxon>Mucoromycota</taxon>
        <taxon>Glomeromycotina</taxon>
        <taxon>Glomeromycetes</taxon>
        <taxon>Diversisporales</taxon>
        <taxon>Gigasporaceae</taxon>
        <taxon>Dentiscutata</taxon>
    </lineage>
</organism>
<feature type="non-terminal residue" evidence="1">
    <location>
        <position position="79"/>
    </location>
</feature>
<evidence type="ECO:0000313" key="1">
    <source>
        <dbReference type="EMBL" id="CAG8812478.1"/>
    </source>
</evidence>
<dbReference type="EMBL" id="CAJVPY010048861">
    <property type="protein sequence ID" value="CAG8812478.1"/>
    <property type="molecule type" value="Genomic_DNA"/>
</dbReference>
<feature type="non-terminal residue" evidence="1">
    <location>
        <position position="1"/>
    </location>
</feature>
<dbReference type="OrthoDB" id="2446416at2759"/>
<accession>A0A9N9K597</accession>
<dbReference type="Proteomes" id="UP000789405">
    <property type="component" value="Unassembled WGS sequence"/>
</dbReference>
<protein>
    <submittedName>
        <fullName evidence="1">19669_t:CDS:1</fullName>
    </submittedName>
</protein>
<reference evidence="1" key="1">
    <citation type="submission" date="2021-06" db="EMBL/GenBank/DDBJ databases">
        <authorList>
            <person name="Kallberg Y."/>
            <person name="Tangrot J."/>
            <person name="Rosling A."/>
        </authorList>
    </citation>
    <scope>NUCLEOTIDE SEQUENCE</scope>
    <source>
        <strain evidence="1">MA453B</strain>
    </source>
</reference>
<evidence type="ECO:0000313" key="2">
    <source>
        <dbReference type="Proteomes" id="UP000789405"/>
    </source>
</evidence>
<gene>
    <name evidence="1" type="ORF">DERYTH_LOCUS25633</name>
</gene>
<comment type="caution">
    <text evidence="1">The sequence shown here is derived from an EMBL/GenBank/DDBJ whole genome shotgun (WGS) entry which is preliminary data.</text>
</comment>
<sequence>KDYKSKSLPVIRVLNQAFHDVYIYKNSNLLYVPITKESQRVLNNITQICKSFKKITRDLIDNFCGKNLIKDIVDKNLQL</sequence>